<gene>
    <name evidence="3" type="ORF">CRG98_006209</name>
</gene>
<keyword evidence="4" id="KW-1185">Reference proteome</keyword>
<dbReference type="SUPFAM" id="SSF51445">
    <property type="entry name" value="(Trans)glycosidases"/>
    <property type="match status" value="1"/>
</dbReference>
<protein>
    <submittedName>
        <fullName evidence="3">Uncharacterized protein</fullName>
    </submittedName>
</protein>
<comment type="caution">
    <text evidence="3">The sequence shown here is derived from an EMBL/GenBank/DDBJ whole genome shotgun (WGS) entry which is preliminary data.</text>
</comment>
<dbReference type="AlphaFoldDB" id="A0A2I0KXS3"/>
<evidence type="ECO:0000256" key="2">
    <source>
        <dbReference type="RuleBase" id="RU003690"/>
    </source>
</evidence>
<dbReference type="PANTHER" id="PTHR10353">
    <property type="entry name" value="GLYCOSYL HYDROLASE"/>
    <property type="match status" value="1"/>
</dbReference>
<proteinExistence type="inferred from homology"/>
<dbReference type="InterPro" id="IPR017853">
    <property type="entry name" value="GH"/>
</dbReference>
<evidence type="ECO:0000256" key="1">
    <source>
        <dbReference type="ARBA" id="ARBA00010838"/>
    </source>
</evidence>
<dbReference type="PANTHER" id="PTHR10353:SF325">
    <property type="entry name" value="BETA-GLUCOSIDASE 11-LIKE"/>
    <property type="match status" value="1"/>
</dbReference>
<evidence type="ECO:0000313" key="4">
    <source>
        <dbReference type="Proteomes" id="UP000233551"/>
    </source>
</evidence>
<organism evidence="3 4">
    <name type="scientific">Punica granatum</name>
    <name type="common">Pomegranate</name>
    <dbReference type="NCBI Taxonomy" id="22663"/>
    <lineage>
        <taxon>Eukaryota</taxon>
        <taxon>Viridiplantae</taxon>
        <taxon>Streptophyta</taxon>
        <taxon>Embryophyta</taxon>
        <taxon>Tracheophyta</taxon>
        <taxon>Spermatophyta</taxon>
        <taxon>Magnoliopsida</taxon>
        <taxon>eudicotyledons</taxon>
        <taxon>Gunneridae</taxon>
        <taxon>Pentapetalae</taxon>
        <taxon>rosids</taxon>
        <taxon>malvids</taxon>
        <taxon>Myrtales</taxon>
        <taxon>Lythraceae</taxon>
        <taxon>Punica</taxon>
    </lineage>
</organism>
<evidence type="ECO:0000313" key="3">
    <source>
        <dbReference type="EMBL" id="PKI73271.1"/>
    </source>
</evidence>
<dbReference type="EMBL" id="PGOL01000277">
    <property type="protein sequence ID" value="PKI73271.1"/>
    <property type="molecule type" value="Genomic_DNA"/>
</dbReference>
<dbReference type="Pfam" id="PF00232">
    <property type="entry name" value="Glyco_hydro_1"/>
    <property type="match status" value="1"/>
</dbReference>
<dbReference type="Gene3D" id="3.20.20.80">
    <property type="entry name" value="Glycosidases"/>
    <property type="match status" value="1"/>
</dbReference>
<reference evidence="3 4" key="1">
    <citation type="submission" date="2017-11" db="EMBL/GenBank/DDBJ databases">
        <title>De-novo sequencing of pomegranate (Punica granatum L.) genome.</title>
        <authorList>
            <person name="Akparov Z."/>
            <person name="Amiraslanov A."/>
            <person name="Hajiyeva S."/>
            <person name="Abbasov M."/>
            <person name="Kaur K."/>
            <person name="Hamwieh A."/>
            <person name="Solovyev V."/>
            <person name="Salamov A."/>
            <person name="Braich B."/>
            <person name="Kosarev P."/>
            <person name="Mahmoud A."/>
            <person name="Hajiyev E."/>
            <person name="Babayeva S."/>
            <person name="Izzatullayeva V."/>
            <person name="Mammadov A."/>
            <person name="Mammadov A."/>
            <person name="Sharifova S."/>
            <person name="Ojaghi J."/>
            <person name="Eynullazada K."/>
            <person name="Bayramov B."/>
            <person name="Abdulazimova A."/>
            <person name="Shahmuradov I."/>
        </authorList>
    </citation>
    <scope>NUCLEOTIDE SEQUENCE [LARGE SCALE GENOMIC DNA]</scope>
    <source>
        <strain evidence="4">cv. AG2017</strain>
        <tissue evidence="3">Leaf</tissue>
    </source>
</reference>
<dbReference type="STRING" id="22663.A0A2I0KXS3"/>
<dbReference type="GO" id="GO:0008422">
    <property type="term" value="F:beta-glucosidase activity"/>
    <property type="evidence" value="ECO:0007669"/>
    <property type="project" value="TreeGrafter"/>
</dbReference>
<dbReference type="GO" id="GO:0005975">
    <property type="term" value="P:carbohydrate metabolic process"/>
    <property type="evidence" value="ECO:0007669"/>
    <property type="project" value="InterPro"/>
</dbReference>
<dbReference type="InterPro" id="IPR001360">
    <property type="entry name" value="Glyco_hydro_1"/>
</dbReference>
<sequence>MKRCFYPFLPSVLQYPITPWALQGVLEYFKQKYGNPPMYIHESGQRMQRNSTLEDLPRVTCLQDYIGAVLDSLGNGSDTKGYFTWSFLDVFEVLDGYSSGYGLYYVDLDDPGLTRYPKLSAKWYSHFLRGGSVGPDSGSIIDITRENLTSVSPDEALIE</sequence>
<name>A0A2I0KXS3_PUNGR</name>
<dbReference type="Proteomes" id="UP000233551">
    <property type="component" value="Unassembled WGS sequence"/>
</dbReference>
<dbReference type="PRINTS" id="PR00131">
    <property type="entry name" value="GLHYDRLASE1"/>
</dbReference>
<comment type="similarity">
    <text evidence="1 2">Belongs to the glycosyl hydrolase 1 family.</text>
</comment>
<accession>A0A2I0KXS3</accession>